<keyword evidence="1" id="KW-0472">Membrane</keyword>
<dbReference type="Gene3D" id="1.10.10.10">
    <property type="entry name" value="Winged helix-like DNA-binding domain superfamily/Winged helix DNA-binding domain"/>
    <property type="match status" value="1"/>
</dbReference>
<dbReference type="EMBL" id="LGHE01000030">
    <property type="protein sequence ID" value="KUL03718.1"/>
    <property type="molecule type" value="Genomic_DNA"/>
</dbReference>
<dbReference type="Pfam" id="PF01978">
    <property type="entry name" value="TrmB"/>
    <property type="match status" value="1"/>
</dbReference>
<proteinExistence type="predicted"/>
<accession>A0A117MH27</accession>
<protein>
    <submittedName>
        <fullName evidence="3">Transcriptional regulator, TrmB</fullName>
    </submittedName>
</protein>
<dbReference type="Proteomes" id="UP000054598">
    <property type="component" value="Unassembled WGS sequence"/>
</dbReference>
<sequence length="350" mass="39469">MTDLPVFGGYSYPGYLLVQVVSLLRAALIRPHRDSLLRRWVFPAWRADPFCVGVGSGCMPGLCGRLLWGTFLREMGSLSPIYPSLPETISVLQLNRGAMTAEILPGLRALGMNEYEANVYSTLVGLQKATARDIHEISGVPRGRIYEILNDLARRGFIGVEEGSPASYYVLDIDVVFDRLKDDYIRSLDETREALKSLSVKPRLPPVSFFILRSGWAIENHISSLFRRVKKSMVILCYNPEFLRRYYTLIKPLERKIDLYVVVQRREEYADINLPIYEAEGTVIELLHARPAMDESGPDGVRMDECAILVDGRDLFAITTAGSGRYAVIGSDMPLINYLQKTIVERLKEA</sequence>
<dbReference type="InterPro" id="IPR036388">
    <property type="entry name" value="WH-like_DNA-bd_sf"/>
</dbReference>
<dbReference type="InterPro" id="IPR036390">
    <property type="entry name" value="WH_DNA-bd_sf"/>
</dbReference>
<evidence type="ECO:0000259" key="2">
    <source>
        <dbReference type="Pfam" id="PF01978"/>
    </source>
</evidence>
<dbReference type="SUPFAM" id="SSF46785">
    <property type="entry name" value="Winged helix' DNA-binding domain"/>
    <property type="match status" value="1"/>
</dbReference>
<evidence type="ECO:0000313" key="3">
    <source>
        <dbReference type="EMBL" id="KUL03718.1"/>
    </source>
</evidence>
<name>A0A117MH27_9EURY</name>
<gene>
    <name evidence="3" type="ORF">XE10_0426</name>
</gene>
<evidence type="ECO:0000313" key="4">
    <source>
        <dbReference type="Proteomes" id="UP000054598"/>
    </source>
</evidence>
<comment type="caution">
    <text evidence="3">The sequence shown here is derived from an EMBL/GenBank/DDBJ whole genome shotgun (WGS) entry which is preliminary data.</text>
</comment>
<organism evidence="3 4">
    <name type="scientific">Methanoculleus marisnigri</name>
    <dbReference type="NCBI Taxonomy" id="2198"/>
    <lineage>
        <taxon>Archaea</taxon>
        <taxon>Methanobacteriati</taxon>
        <taxon>Methanobacteriota</taxon>
        <taxon>Stenosarchaea group</taxon>
        <taxon>Methanomicrobia</taxon>
        <taxon>Methanomicrobiales</taxon>
        <taxon>Methanomicrobiaceae</taxon>
        <taxon>Methanoculleus</taxon>
    </lineage>
</organism>
<keyword evidence="1" id="KW-1133">Transmembrane helix</keyword>
<evidence type="ECO:0000256" key="1">
    <source>
        <dbReference type="SAM" id="Phobius"/>
    </source>
</evidence>
<dbReference type="InterPro" id="IPR051797">
    <property type="entry name" value="TrmB-like"/>
</dbReference>
<reference evidence="4" key="1">
    <citation type="journal article" date="2015" name="MBio">
        <title>Genome-Resolved Metagenomic Analysis Reveals Roles for Candidate Phyla and Other Microbial Community Members in Biogeochemical Transformations in Oil Reservoirs.</title>
        <authorList>
            <person name="Hu P."/>
            <person name="Tom L."/>
            <person name="Singh A."/>
            <person name="Thomas B.C."/>
            <person name="Baker B.J."/>
            <person name="Piceno Y.M."/>
            <person name="Andersen G.L."/>
            <person name="Banfield J.F."/>
        </authorList>
    </citation>
    <scope>NUCLEOTIDE SEQUENCE [LARGE SCALE GENOMIC DNA]</scope>
</reference>
<feature type="domain" description="Transcription regulator TrmB N-terminal" evidence="2">
    <location>
        <begin position="107"/>
        <end position="173"/>
    </location>
</feature>
<feature type="transmembrane region" description="Helical" evidence="1">
    <location>
        <begin position="12"/>
        <end position="29"/>
    </location>
</feature>
<dbReference type="AlphaFoldDB" id="A0A117MH27"/>
<dbReference type="PANTHER" id="PTHR34293">
    <property type="entry name" value="HTH-TYPE TRANSCRIPTIONAL REGULATOR TRMBL2"/>
    <property type="match status" value="1"/>
</dbReference>
<dbReference type="PANTHER" id="PTHR34293:SF1">
    <property type="entry name" value="HTH-TYPE TRANSCRIPTIONAL REGULATOR TRMBL2"/>
    <property type="match status" value="1"/>
</dbReference>
<keyword evidence="1" id="KW-0812">Transmembrane</keyword>
<dbReference type="PATRIC" id="fig|2198.3.peg.213"/>
<dbReference type="InterPro" id="IPR002831">
    <property type="entry name" value="Tscrpt_reg_TrmB_N"/>
</dbReference>